<evidence type="ECO:0000313" key="4">
    <source>
        <dbReference type="Proteomes" id="UP000807469"/>
    </source>
</evidence>
<gene>
    <name evidence="3" type="ORF">BDN70DRAFT_45609</name>
</gene>
<keyword evidence="2" id="KW-1133">Transmembrane helix</keyword>
<name>A0A9P6CSM6_9AGAR</name>
<protein>
    <submittedName>
        <fullName evidence="3">Uncharacterized protein</fullName>
    </submittedName>
</protein>
<dbReference type="EMBL" id="MU155235">
    <property type="protein sequence ID" value="KAF9478386.1"/>
    <property type="molecule type" value="Genomic_DNA"/>
</dbReference>
<dbReference type="Proteomes" id="UP000807469">
    <property type="component" value="Unassembled WGS sequence"/>
</dbReference>
<dbReference type="AlphaFoldDB" id="A0A9P6CSM6"/>
<keyword evidence="2" id="KW-0472">Membrane</keyword>
<accession>A0A9P6CSM6</accession>
<feature type="compositionally biased region" description="Polar residues" evidence="1">
    <location>
        <begin position="1"/>
        <end position="10"/>
    </location>
</feature>
<feature type="region of interest" description="Disordered" evidence="1">
    <location>
        <begin position="165"/>
        <end position="199"/>
    </location>
</feature>
<sequence>MSVKTTSPSRAQPHCRTCGNPMRGHNRERCRLLSGPGNLSYREKDDAQSFATSDARNGSSSSEMTLRGAAHAYLSPPATPSPQSNWPNQLAGRLAKLNPFTNEAVVPVYGPPPPVYPPAPLSDVSYEIPENGYYHHVNKNFKRPVAAPLPSRGAFVPPTEVSMATTEPISDSDVNRAPSPGPSAFAFMSGNEGDSVGPSLSERMRSLPRMMPAFHFASPQPTAGPSGSRPSHLHLGFAPEPRDQTPVGPTPRFSEAAGKATTTAIGKYTYWPGNAPPAVPFMTPKARAIEAFKNLDFGDAIEDITDGMVEIIKRPSVMLVLIIMVLFLIVVFGTVLGGYITKKFL</sequence>
<organism evidence="3 4">
    <name type="scientific">Pholiota conissans</name>
    <dbReference type="NCBI Taxonomy" id="109636"/>
    <lineage>
        <taxon>Eukaryota</taxon>
        <taxon>Fungi</taxon>
        <taxon>Dikarya</taxon>
        <taxon>Basidiomycota</taxon>
        <taxon>Agaricomycotina</taxon>
        <taxon>Agaricomycetes</taxon>
        <taxon>Agaricomycetidae</taxon>
        <taxon>Agaricales</taxon>
        <taxon>Agaricineae</taxon>
        <taxon>Strophariaceae</taxon>
        <taxon>Pholiota</taxon>
    </lineage>
</organism>
<keyword evidence="4" id="KW-1185">Reference proteome</keyword>
<evidence type="ECO:0000256" key="1">
    <source>
        <dbReference type="SAM" id="MobiDB-lite"/>
    </source>
</evidence>
<reference evidence="3" key="1">
    <citation type="submission" date="2020-11" db="EMBL/GenBank/DDBJ databases">
        <authorList>
            <consortium name="DOE Joint Genome Institute"/>
            <person name="Ahrendt S."/>
            <person name="Riley R."/>
            <person name="Andreopoulos W."/>
            <person name="Labutti K."/>
            <person name="Pangilinan J."/>
            <person name="Ruiz-Duenas F.J."/>
            <person name="Barrasa J.M."/>
            <person name="Sanchez-Garcia M."/>
            <person name="Camarero S."/>
            <person name="Miyauchi S."/>
            <person name="Serrano A."/>
            <person name="Linde D."/>
            <person name="Babiker R."/>
            <person name="Drula E."/>
            <person name="Ayuso-Fernandez I."/>
            <person name="Pacheco R."/>
            <person name="Padilla G."/>
            <person name="Ferreira P."/>
            <person name="Barriuso J."/>
            <person name="Kellner H."/>
            <person name="Castanera R."/>
            <person name="Alfaro M."/>
            <person name="Ramirez L."/>
            <person name="Pisabarro A.G."/>
            <person name="Kuo A."/>
            <person name="Tritt A."/>
            <person name="Lipzen A."/>
            <person name="He G."/>
            <person name="Yan M."/>
            <person name="Ng V."/>
            <person name="Cullen D."/>
            <person name="Martin F."/>
            <person name="Rosso M.-N."/>
            <person name="Henrissat B."/>
            <person name="Hibbett D."/>
            <person name="Martinez A.T."/>
            <person name="Grigoriev I.V."/>
        </authorList>
    </citation>
    <scope>NUCLEOTIDE SEQUENCE</scope>
    <source>
        <strain evidence="3">CIRM-BRFM 674</strain>
    </source>
</reference>
<proteinExistence type="predicted"/>
<comment type="caution">
    <text evidence="3">The sequence shown here is derived from an EMBL/GenBank/DDBJ whole genome shotgun (WGS) entry which is preliminary data.</text>
</comment>
<feature type="transmembrane region" description="Helical" evidence="2">
    <location>
        <begin position="317"/>
        <end position="340"/>
    </location>
</feature>
<evidence type="ECO:0000256" key="2">
    <source>
        <dbReference type="SAM" id="Phobius"/>
    </source>
</evidence>
<feature type="region of interest" description="Disordered" evidence="1">
    <location>
        <begin position="1"/>
        <end position="64"/>
    </location>
</feature>
<feature type="compositionally biased region" description="Polar residues" evidence="1">
    <location>
        <begin position="49"/>
        <end position="64"/>
    </location>
</feature>
<keyword evidence="2" id="KW-0812">Transmembrane</keyword>
<evidence type="ECO:0000313" key="3">
    <source>
        <dbReference type="EMBL" id="KAF9478386.1"/>
    </source>
</evidence>